<dbReference type="RefSeq" id="WP_084378821.1">
    <property type="nucleotide sequence ID" value="NZ_LS483433.1"/>
</dbReference>
<gene>
    <name evidence="2" type="ORF">SAMN05216202_2592</name>
</gene>
<evidence type="ECO:0000259" key="1">
    <source>
        <dbReference type="Pfam" id="PF00085"/>
    </source>
</evidence>
<reference evidence="3" key="1">
    <citation type="submission" date="2016-10" db="EMBL/GenBank/DDBJ databases">
        <authorList>
            <person name="Varghese N."/>
            <person name="Submissions S."/>
        </authorList>
    </citation>
    <scope>NUCLEOTIDE SEQUENCE [LARGE SCALE GENOMIC DNA]</scope>
    <source>
        <strain evidence="3">LMG 2223</strain>
    </source>
</reference>
<keyword evidence="3" id="KW-1185">Reference proteome</keyword>
<dbReference type="InterPro" id="IPR013766">
    <property type="entry name" value="Thioredoxin_domain"/>
</dbReference>
<accession>A0A1H2MXT1</accession>
<dbReference type="InterPro" id="IPR036249">
    <property type="entry name" value="Thioredoxin-like_sf"/>
</dbReference>
<feature type="domain" description="Thioredoxin" evidence="1">
    <location>
        <begin position="10"/>
        <end position="93"/>
    </location>
</feature>
<dbReference type="Pfam" id="PF00085">
    <property type="entry name" value="Thioredoxin"/>
    <property type="match status" value="1"/>
</dbReference>
<dbReference type="Proteomes" id="UP000198600">
    <property type="component" value="Chromosome I"/>
</dbReference>
<dbReference type="AlphaFoldDB" id="A0A1H2MXT1"/>
<dbReference type="STRING" id="46679.SAMN05216202_2592"/>
<sequence length="120" mass="13642">MGLINTVLEDATAYKKALETRRTVFMLFVSPHCPACGAAKPLFSKVAARYRRQAAFYLLDTTQTPRHPDVTGTPTLLILKNGKLVERLKGFGPWETQEQTLNRTFARHTRRVPTKRAKRT</sequence>
<protein>
    <submittedName>
        <fullName evidence="2">Thioredoxin 1</fullName>
    </submittedName>
</protein>
<dbReference type="CDD" id="cd02947">
    <property type="entry name" value="TRX_family"/>
    <property type="match status" value="1"/>
</dbReference>
<dbReference type="SUPFAM" id="SSF52833">
    <property type="entry name" value="Thioredoxin-like"/>
    <property type="match status" value="1"/>
</dbReference>
<dbReference type="OrthoDB" id="7015968at2"/>
<organism evidence="2 3">
    <name type="scientific">Pseudomonas mucidolens</name>
    <dbReference type="NCBI Taxonomy" id="46679"/>
    <lineage>
        <taxon>Bacteria</taxon>
        <taxon>Pseudomonadati</taxon>
        <taxon>Pseudomonadota</taxon>
        <taxon>Gammaproteobacteria</taxon>
        <taxon>Pseudomonadales</taxon>
        <taxon>Pseudomonadaceae</taxon>
        <taxon>Pseudomonas</taxon>
    </lineage>
</organism>
<dbReference type="EMBL" id="LT629802">
    <property type="protein sequence ID" value="SDU97960.1"/>
    <property type="molecule type" value="Genomic_DNA"/>
</dbReference>
<proteinExistence type="predicted"/>
<dbReference type="Gene3D" id="3.40.30.10">
    <property type="entry name" value="Glutaredoxin"/>
    <property type="match status" value="1"/>
</dbReference>
<evidence type="ECO:0000313" key="3">
    <source>
        <dbReference type="Proteomes" id="UP000198600"/>
    </source>
</evidence>
<evidence type="ECO:0000313" key="2">
    <source>
        <dbReference type="EMBL" id="SDU97960.1"/>
    </source>
</evidence>
<name>A0A1H2MXT1_9PSED</name>